<evidence type="ECO:0000259" key="3">
    <source>
        <dbReference type="Pfam" id="PF18962"/>
    </source>
</evidence>
<sequence>MKKTTLALIIFLSVNFSFSQISEYVSGLNNPTKMIVDGNIIYVNGWDNIYTIDTSVSSPSANLIYTMPPDFYAYKTLKLGNNLFILAENWIESTDTFVGMQIVKLDVTNLGAGIQTVISSSNFIASFAIVGNTIYYSNEVETSPDVYSTDIYSFDATQISPTPILEYSDIGLNDVPVQDVEVYNNMLYISSGSGGEEKIIKFDLSSSTAVPQEYLNTSVLNFNKGIFITSTGYLYVTNAHEIKKIDVNNPAATLDFIGSQTTYQDTFNGTPYYANFRDVVLIGNKLYMTLEEQGRIVTIIDTTLGTPNFSEQTLKMYPNPVTSDLFLVDNTDFNEFELFDCSGRKVKNGSIEFNTINFSQLDAGIYFLNLKGNNKQNNFKIIKQ</sequence>
<name>A0ABU9I8Y3_9FLAO</name>
<reference evidence="4 5" key="1">
    <citation type="submission" date="2024-04" db="EMBL/GenBank/DDBJ databases">
        <title>Flavobacterium sp. DGU41 16S ribosomal RNA gene Genome sequencing and assembly.</title>
        <authorList>
            <person name="Park S."/>
        </authorList>
    </citation>
    <scope>NUCLEOTIDE SEQUENCE [LARGE SCALE GENOMIC DNA]</scope>
    <source>
        <strain evidence="4 5">DGU41</strain>
    </source>
</reference>
<dbReference type="InterPro" id="IPR026444">
    <property type="entry name" value="Secre_tail"/>
</dbReference>
<dbReference type="SUPFAM" id="SSF63825">
    <property type="entry name" value="YWTD domain"/>
    <property type="match status" value="1"/>
</dbReference>
<dbReference type="RefSeq" id="WP_341683754.1">
    <property type="nucleotide sequence ID" value="NZ_JBBYHT010000007.1"/>
</dbReference>
<protein>
    <submittedName>
        <fullName evidence="4">T9SS type A sorting domain-containing protein</fullName>
    </submittedName>
</protein>
<feature type="signal peptide" evidence="2">
    <location>
        <begin position="1"/>
        <end position="19"/>
    </location>
</feature>
<proteinExistence type="predicted"/>
<dbReference type="Pfam" id="PF18962">
    <property type="entry name" value="Por_Secre_tail"/>
    <property type="match status" value="1"/>
</dbReference>
<comment type="caution">
    <text evidence="4">The sequence shown here is derived from an EMBL/GenBank/DDBJ whole genome shotgun (WGS) entry which is preliminary data.</text>
</comment>
<accession>A0ABU9I8Y3</accession>
<dbReference type="Proteomes" id="UP001393056">
    <property type="component" value="Unassembled WGS sequence"/>
</dbReference>
<gene>
    <name evidence="4" type="ORF">AAEO58_12590</name>
</gene>
<evidence type="ECO:0000313" key="5">
    <source>
        <dbReference type="Proteomes" id="UP001393056"/>
    </source>
</evidence>
<dbReference type="NCBIfam" id="TIGR04183">
    <property type="entry name" value="Por_Secre_tail"/>
    <property type="match status" value="1"/>
</dbReference>
<feature type="chain" id="PRO_5046709845" evidence="2">
    <location>
        <begin position="20"/>
        <end position="384"/>
    </location>
</feature>
<feature type="domain" description="Secretion system C-terminal sorting" evidence="3">
    <location>
        <begin position="316"/>
        <end position="381"/>
    </location>
</feature>
<evidence type="ECO:0000256" key="1">
    <source>
        <dbReference type="ARBA" id="ARBA00022729"/>
    </source>
</evidence>
<keyword evidence="5" id="KW-1185">Reference proteome</keyword>
<evidence type="ECO:0000256" key="2">
    <source>
        <dbReference type="SAM" id="SignalP"/>
    </source>
</evidence>
<dbReference type="EMBL" id="JBBYHT010000007">
    <property type="protein sequence ID" value="MEL1248883.1"/>
    <property type="molecule type" value="Genomic_DNA"/>
</dbReference>
<evidence type="ECO:0000313" key="4">
    <source>
        <dbReference type="EMBL" id="MEL1248883.1"/>
    </source>
</evidence>
<keyword evidence="1 2" id="KW-0732">Signal</keyword>
<organism evidence="4 5">
    <name type="scientific">Flavobacterium helocola</name>
    <dbReference type="NCBI Taxonomy" id="3139139"/>
    <lineage>
        <taxon>Bacteria</taxon>
        <taxon>Pseudomonadati</taxon>
        <taxon>Bacteroidota</taxon>
        <taxon>Flavobacteriia</taxon>
        <taxon>Flavobacteriales</taxon>
        <taxon>Flavobacteriaceae</taxon>
        <taxon>Flavobacterium</taxon>
    </lineage>
</organism>